<dbReference type="eggNOG" id="COG0637">
    <property type="taxonomic scope" value="Bacteria"/>
</dbReference>
<organism evidence="1 2">
    <name type="scientific">Planctopirus limnophila (strain ATCC 43296 / DSM 3776 / IFAM 1008 / Mu 290)</name>
    <name type="common">Planctomyces limnophilus</name>
    <dbReference type="NCBI Taxonomy" id="521674"/>
    <lineage>
        <taxon>Bacteria</taxon>
        <taxon>Pseudomonadati</taxon>
        <taxon>Planctomycetota</taxon>
        <taxon>Planctomycetia</taxon>
        <taxon>Planctomycetales</taxon>
        <taxon>Planctomycetaceae</taxon>
        <taxon>Planctopirus</taxon>
    </lineage>
</organism>
<dbReference type="InterPro" id="IPR036412">
    <property type="entry name" value="HAD-like_sf"/>
</dbReference>
<keyword evidence="1" id="KW-0378">Hydrolase</keyword>
<dbReference type="PRINTS" id="PR00413">
    <property type="entry name" value="HADHALOGNASE"/>
</dbReference>
<dbReference type="SFLD" id="SFLDS00003">
    <property type="entry name" value="Haloacid_Dehalogenase"/>
    <property type="match status" value="1"/>
</dbReference>
<dbReference type="Gene3D" id="3.40.50.1000">
    <property type="entry name" value="HAD superfamily/HAD-like"/>
    <property type="match status" value="1"/>
</dbReference>
<dbReference type="SFLD" id="SFLDG01129">
    <property type="entry name" value="C1.5:_HAD__Beta-PGM__Phosphata"/>
    <property type="match status" value="1"/>
</dbReference>
<dbReference type="EMBL" id="CP001744">
    <property type="protein sequence ID" value="ADG67545.1"/>
    <property type="molecule type" value="Genomic_DNA"/>
</dbReference>
<dbReference type="AlphaFoldDB" id="D5SXH8"/>
<dbReference type="PANTHER" id="PTHR43481:SF4">
    <property type="entry name" value="GLYCEROL-1-PHOSPHATE PHOSPHOHYDROLASE 1-RELATED"/>
    <property type="match status" value="1"/>
</dbReference>
<evidence type="ECO:0000313" key="1">
    <source>
        <dbReference type="EMBL" id="ADG67545.1"/>
    </source>
</evidence>
<dbReference type="CDD" id="cd07505">
    <property type="entry name" value="HAD_BPGM-like"/>
    <property type="match status" value="1"/>
</dbReference>
<dbReference type="InterPro" id="IPR023198">
    <property type="entry name" value="PGP-like_dom2"/>
</dbReference>
<dbReference type="InterPro" id="IPR041492">
    <property type="entry name" value="HAD_2"/>
</dbReference>
<dbReference type="KEGG" id="plm:Plim_1715"/>
<reference evidence="1 2" key="1">
    <citation type="journal article" date="2010" name="Stand. Genomic Sci.">
        <title>Complete genome sequence of Planctomyces limnophilus type strain (Mu 290).</title>
        <authorList>
            <person name="Labutti K."/>
            <person name="Sikorski J."/>
            <person name="Schneider S."/>
            <person name="Nolan M."/>
            <person name="Lucas S."/>
            <person name="Glavina Del Rio T."/>
            <person name="Tice H."/>
            <person name="Cheng J.F."/>
            <person name="Goodwin L."/>
            <person name="Pitluck S."/>
            <person name="Liolios K."/>
            <person name="Ivanova N."/>
            <person name="Mavromatis K."/>
            <person name="Mikhailova N."/>
            <person name="Pati A."/>
            <person name="Chen A."/>
            <person name="Palaniappan K."/>
            <person name="Land M."/>
            <person name="Hauser L."/>
            <person name="Chang Y.J."/>
            <person name="Jeffries C.D."/>
            <person name="Tindall B.J."/>
            <person name="Rohde M."/>
            <person name="Goker M."/>
            <person name="Woyke T."/>
            <person name="Bristow J."/>
            <person name="Eisen J.A."/>
            <person name="Markowitz V."/>
            <person name="Hugenholtz P."/>
            <person name="Kyrpides N.C."/>
            <person name="Klenk H.P."/>
            <person name="Lapidus A."/>
        </authorList>
    </citation>
    <scope>NUCLEOTIDE SEQUENCE [LARGE SCALE GENOMIC DNA]</scope>
    <source>
        <strain evidence="2">ATCC 43296 / DSM 3776 / IFAM 1008 / 290</strain>
    </source>
</reference>
<gene>
    <name evidence="1" type="ordered locus">Plim_1715</name>
</gene>
<evidence type="ECO:0000313" key="2">
    <source>
        <dbReference type="Proteomes" id="UP000002220"/>
    </source>
</evidence>
<name>D5SXH8_PLAL2</name>
<dbReference type="HOGENOM" id="CLU_045011_13_3_0"/>
<dbReference type="NCBIfam" id="TIGR01509">
    <property type="entry name" value="HAD-SF-IA-v3"/>
    <property type="match status" value="1"/>
</dbReference>
<sequence>MDASLHSKENLNEGKERPAVIPDGLSFDAIIFDCDGTLGDSMPMHYVAWVETLTPYGAFMSEDEFYAMGGWPTKIVAQTMLDRFDIKTDLAAMVKHKEKLFVQKLSEVPPVPQVVEVVHYYHGKIPLAVATGGLPEVCLGVLKSIGLSPKLFNTIVTCEDVQSHKPEPEIFLEAARRLHVPPDRCIVFEDVDPGIEAARRAGMVSIDVRTFYTPRRIT</sequence>
<dbReference type="InterPro" id="IPR006439">
    <property type="entry name" value="HAD-SF_hydro_IA"/>
</dbReference>
<proteinExistence type="predicted"/>
<dbReference type="PANTHER" id="PTHR43481">
    <property type="entry name" value="FRUCTOSE-1-PHOSPHATE PHOSPHATASE"/>
    <property type="match status" value="1"/>
</dbReference>
<dbReference type="Pfam" id="PF13419">
    <property type="entry name" value="HAD_2"/>
    <property type="match status" value="1"/>
</dbReference>
<accession>D5SXH8</accession>
<keyword evidence="2" id="KW-1185">Reference proteome</keyword>
<dbReference type="InterPro" id="IPR023214">
    <property type="entry name" value="HAD_sf"/>
</dbReference>
<dbReference type="Gene3D" id="1.10.150.240">
    <property type="entry name" value="Putative phosphatase, domain 2"/>
    <property type="match status" value="1"/>
</dbReference>
<dbReference type="STRING" id="521674.Plim_1715"/>
<dbReference type="SUPFAM" id="SSF56784">
    <property type="entry name" value="HAD-like"/>
    <property type="match status" value="1"/>
</dbReference>
<protein>
    <submittedName>
        <fullName evidence="1">HAD-superfamily hydrolase, subfamily IA, variant 3</fullName>
    </submittedName>
</protein>
<dbReference type="Proteomes" id="UP000002220">
    <property type="component" value="Chromosome"/>
</dbReference>
<dbReference type="RefSeq" id="WP_013109976.1">
    <property type="nucleotide sequence ID" value="NC_014148.1"/>
</dbReference>
<dbReference type="InterPro" id="IPR051806">
    <property type="entry name" value="HAD-like_SPP"/>
</dbReference>
<dbReference type="GO" id="GO:0050308">
    <property type="term" value="F:sugar-phosphatase activity"/>
    <property type="evidence" value="ECO:0007669"/>
    <property type="project" value="TreeGrafter"/>
</dbReference>